<keyword evidence="3" id="KW-1185">Reference proteome</keyword>
<feature type="transmembrane region" description="Helical" evidence="1">
    <location>
        <begin position="723"/>
        <end position="744"/>
    </location>
</feature>
<keyword evidence="1" id="KW-1133">Transmembrane helix</keyword>
<feature type="transmembrane region" description="Helical" evidence="1">
    <location>
        <begin position="632"/>
        <end position="650"/>
    </location>
</feature>
<organism evidence="2 3">
    <name type="scientific">Microbacterium halimionae</name>
    <dbReference type="NCBI Taxonomy" id="1526413"/>
    <lineage>
        <taxon>Bacteria</taxon>
        <taxon>Bacillati</taxon>
        <taxon>Actinomycetota</taxon>
        <taxon>Actinomycetes</taxon>
        <taxon>Micrococcales</taxon>
        <taxon>Microbacteriaceae</taxon>
        <taxon>Microbacterium</taxon>
    </lineage>
</organism>
<protein>
    <submittedName>
        <fullName evidence="2">GT2 family glycosyltransferase</fullName>
    </submittedName>
</protein>
<feature type="transmembrane region" description="Helical" evidence="1">
    <location>
        <begin position="912"/>
        <end position="933"/>
    </location>
</feature>
<evidence type="ECO:0000256" key="1">
    <source>
        <dbReference type="SAM" id="Phobius"/>
    </source>
</evidence>
<dbReference type="AlphaFoldDB" id="A0A7W3JPI0"/>
<feature type="transmembrane region" description="Helical" evidence="1">
    <location>
        <begin position="692"/>
        <end position="711"/>
    </location>
</feature>
<feature type="transmembrane region" description="Helical" evidence="1">
    <location>
        <begin position="535"/>
        <end position="552"/>
    </location>
</feature>
<dbReference type="Pfam" id="PF13641">
    <property type="entry name" value="Glyco_tranf_2_3"/>
    <property type="match status" value="1"/>
</dbReference>
<name>A0A7W3JPI0_9MICO</name>
<feature type="transmembrane region" description="Helical" evidence="1">
    <location>
        <begin position="487"/>
        <end position="505"/>
    </location>
</feature>
<dbReference type="Proteomes" id="UP000526083">
    <property type="component" value="Unassembled WGS sequence"/>
</dbReference>
<sequence length="953" mass="99279">MPARVHAFLVVRPEGRTAAALHLKRTLAALDAQTRQPDTLTIVMCGGDKAVADVAGSSRAEGVITAAASTSYAQALSLATSRMTGDAVWLLAQDTAPEPEALARLAGALELSPSISVAAPKLVDGENRAQIVSLGVSMTRFGRTVEIVEDELDQGQHDVKADALAADVRGLLVRADAWRHLGGLDTALAGADEGLDLGVRARLAGGRVELVPRAIVAVSGDGVAALPLPQGGKRIRRRVFATRTAQLHRRMVYAPAPSVTLHWLSILPLALWRTILQLLAKEPASVLPEWAAAVVVLVRWGSIARSRSGIRRSRRSSWALIAPLRVGRDTLRERLDIDPDETGEAPRRPELALFSGGGAWVVLAALLLSAAVFPALLAWRVLGGGAIAPMRDTLIGLWSDAGYGIRSTGLDVVGPADPFAAVIAVLGSLWPGDPSRAVVLLWLLALPLAVLGGWFAATRITERSLLRITAGVAWALAPTFWTALIDGRPTGVIVHLLLPWLFYAGSVVHRSWTAAGAVSLLMAGVMASAPSLAPALIVVWLGAIILTIIMRAGRGAGRIVWTMAPAAVLSAPLVWTQLHLQNPWGLLADPGVVWAGPTASADTAGRALLAAGFPSGDLGGWVAILQSIAPGVPVWSVVFLVVPIVVLALLAPMTPRWLPGFVLVVVAALGIGTAILQVGIAVSFDNAEAVSIWPGTGLSFAWMGIVGATVVTLEAGLVPRQNVARAVAATVVMTTLGLLAIPSLTAVSRDESVLANGPTSTLPAYVAAQGRDDASVGTIVLTPLDDGAIVAEIIWGGSETIGGQSTFLNTRITATDADNETAALTAALVSATSADAVTQLADEGIGFVLLAPSPGTESDEARTVRLSAQTALDQRENLDAVGDTAKGLLWRVTDDVAPRAEASVFVRETGRLIAIVQLIVFGAAVLLAVPTSASRRAARRTPRIVGPHAQEVR</sequence>
<evidence type="ECO:0000313" key="2">
    <source>
        <dbReference type="EMBL" id="MBA8816640.1"/>
    </source>
</evidence>
<dbReference type="InterPro" id="IPR050834">
    <property type="entry name" value="Glycosyltransf_2"/>
</dbReference>
<proteinExistence type="predicted"/>
<comment type="caution">
    <text evidence="2">The sequence shown here is derived from an EMBL/GenBank/DDBJ whole genome shotgun (WGS) entry which is preliminary data.</text>
</comment>
<dbReference type="PANTHER" id="PTHR43685:SF3">
    <property type="entry name" value="SLR2126 PROTEIN"/>
    <property type="match status" value="1"/>
</dbReference>
<feature type="transmembrane region" description="Helical" evidence="1">
    <location>
        <begin position="464"/>
        <end position="481"/>
    </location>
</feature>
<evidence type="ECO:0000313" key="3">
    <source>
        <dbReference type="Proteomes" id="UP000526083"/>
    </source>
</evidence>
<dbReference type="RefSeq" id="WP_167047025.1">
    <property type="nucleotide sequence ID" value="NZ_JAAOZB010000001.1"/>
</dbReference>
<dbReference type="InterPro" id="IPR029044">
    <property type="entry name" value="Nucleotide-diphossugar_trans"/>
</dbReference>
<reference evidence="2 3" key="1">
    <citation type="submission" date="2020-07" db="EMBL/GenBank/DDBJ databases">
        <title>Sequencing the genomes of 1000 actinobacteria strains.</title>
        <authorList>
            <person name="Klenk H.-P."/>
        </authorList>
    </citation>
    <scope>NUCLEOTIDE SEQUENCE [LARGE SCALE GENOMIC DNA]</scope>
    <source>
        <strain evidence="2 3">DSM 27576</strain>
    </source>
</reference>
<keyword evidence="2" id="KW-0808">Transferase</keyword>
<dbReference type="PANTHER" id="PTHR43685">
    <property type="entry name" value="GLYCOSYLTRANSFERASE"/>
    <property type="match status" value="1"/>
</dbReference>
<dbReference type="EMBL" id="JACGWY010000002">
    <property type="protein sequence ID" value="MBA8816640.1"/>
    <property type="molecule type" value="Genomic_DNA"/>
</dbReference>
<dbReference type="Gene3D" id="3.90.550.10">
    <property type="entry name" value="Spore Coat Polysaccharide Biosynthesis Protein SpsA, Chain A"/>
    <property type="match status" value="1"/>
</dbReference>
<dbReference type="GO" id="GO:0016740">
    <property type="term" value="F:transferase activity"/>
    <property type="evidence" value="ECO:0007669"/>
    <property type="project" value="UniProtKB-KW"/>
</dbReference>
<accession>A0A7W3JPI0</accession>
<keyword evidence="1" id="KW-0472">Membrane</keyword>
<dbReference type="SUPFAM" id="SSF53448">
    <property type="entry name" value="Nucleotide-diphospho-sugar transferases"/>
    <property type="match status" value="1"/>
</dbReference>
<feature type="transmembrane region" description="Helical" evidence="1">
    <location>
        <begin position="357"/>
        <end position="382"/>
    </location>
</feature>
<feature type="transmembrane region" description="Helical" evidence="1">
    <location>
        <begin position="657"/>
        <end position="680"/>
    </location>
</feature>
<feature type="transmembrane region" description="Helical" evidence="1">
    <location>
        <begin position="559"/>
        <end position="578"/>
    </location>
</feature>
<gene>
    <name evidence="2" type="ORF">FHX48_001713</name>
</gene>
<keyword evidence="1" id="KW-0812">Transmembrane</keyword>
<feature type="transmembrane region" description="Helical" evidence="1">
    <location>
        <begin position="437"/>
        <end position="457"/>
    </location>
</feature>